<dbReference type="InterPro" id="IPR047121">
    <property type="entry name" value="YjiB-like"/>
</dbReference>
<dbReference type="RefSeq" id="WP_181473486.1">
    <property type="nucleotide sequence ID" value="NZ_JACEFG010000003.1"/>
</dbReference>
<dbReference type="PIRSF" id="PIRSF019307">
    <property type="entry name" value="UCP019307"/>
    <property type="match status" value="1"/>
</dbReference>
<evidence type="ECO:0000313" key="3">
    <source>
        <dbReference type="Proteomes" id="UP000571017"/>
    </source>
</evidence>
<accession>A0A838CX10</accession>
<dbReference type="InterPro" id="IPR014710">
    <property type="entry name" value="RmlC-like_jellyroll"/>
</dbReference>
<dbReference type="InterPro" id="IPR013096">
    <property type="entry name" value="Cupin_2"/>
</dbReference>
<dbReference type="PANTHER" id="PTHR36448:SF2">
    <property type="entry name" value="CUPIN TYPE-1 DOMAIN-CONTAINING PROTEIN"/>
    <property type="match status" value="1"/>
</dbReference>
<dbReference type="InterPro" id="IPR014500">
    <property type="entry name" value="UCP019307_cupin"/>
</dbReference>
<evidence type="ECO:0000313" key="2">
    <source>
        <dbReference type="EMBL" id="MBA2176468.1"/>
    </source>
</evidence>
<gene>
    <name evidence="2" type="ORF">H0266_16335</name>
</gene>
<comment type="caution">
    <text evidence="2">The sequence shown here is derived from an EMBL/GenBank/DDBJ whole genome shotgun (WGS) entry which is preliminary data.</text>
</comment>
<dbReference type="InterPro" id="IPR011051">
    <property type="entry name" value="RmlC_Cupin_sf"/>
</dbReference>
<protein>
    <submittedName>
        <fullName evidence="2">Cupin domain-containing protein</fullName>
    </submittedName>
</protein>
<dbReference type="Gene3D" id="2.60.120.10">
    <property type="entry name" value="Jelly Rolls"/>
    <property type="match status" value="1"/>
</dbReference>
<dbReference type="CDD" id="cd02219">
    <property type="entry name" value="cupin_YjlB-like"/>
    <property type="match status" value="1"/>
</dbReference>
<evidence type="ECO:0000259" key="1">
    <source>
        <dbReference type="Pfam" id="PF07883"/>
    </source>
</evidence>
<sequence length="165" mass="18474">MNSTFNSFFFEDDGYYPNHPFLPTLFYSKAIDVSKEDVTQTLAKNQWSNQWTGGVFDYHHYHSTSHEVLVVLKGAATLTLGGPQGRRIDIEKNDLLVIPAGVAHKNEGATEDFKVLGAYPFGNSFDLKTGQKHEYETALNEIPEAPYPEADPILGKKGPLLELWV</sequence>
<keyword evidence="3" id="KW-1185">Reference proteome</keyword>
<dbReference type="Pfam" id="PF07883">
    <property type="entry name" value="Cupin_2"/>
    <property type="match status" value="1"/>
</dbReference>
<dbReference type="PANTHER" id="PTHR36448">
    <property type="entry name" value="BLR7373 PROTEIN"/>
    <property type="match status" value="1"/>
</dbReference>
<dbReference type="AlphaFoldDB" id="A0A838CX10"/>
<dbReference type="SUPFAM" id="SSF51182">
    <property type="entry name" value="RmlC-like cupins"/>
    <property type="match status" value="1"/>
</dbReference>
<reference evidence="2 3" key="1">
    <citation type="journal article" date="2004" name="Extremophiles">
        <title>Halobacillus locisalis sp. nov., a halophilic bacterium isolated from a marine solar saltern of the Yellow Sea in Korea.</title>
        <authorList>
            <person name="Yoon J.H."/>
            <person name="Kang K.H."/>
            <person name="Oh T.K."/>
            <person name="Park Y.H."/>
        </authorList>
    </citation>
    <scope>NUCLEOTIDE SEQUENCE [LARGE SCALE GENOMIC DNA]</scope>
    <source>
        <strain evidence="2 3">KCTC 3788</strain>
    </source>
</reference>
<dbReference type="EMBL" id="JACEFG010000003">
    <property type="protein sequence ID" value="MBA2176468.1"/>
    <property type="molecule type" value="Genomic_DNA"/>
</dbReference>
<feature type="domain" description="Cupin type-2" evidence="1">
    <location>
        <begin position="53"/>
        <end position="110"/>
    </location>
</feature>
<proteinExistence type="predicted"/>
<dbReference type="Proteomes" id="UP000571017">
    <property type="component" value="Unassembled WGS sequence"/>
</dbReference>
<name>A0A838CX10_9BACI</name>
<organism evidence="2 3">
    <name type="scientific">Halobacillus locisalis</name>
    <dbReference type="NCBI Taxonomy" id="220753"/>
    <lineage>
        <taxon>Bacteria</taxon>
        <taxon>Bacillati</taxon>
        <taxon>Bacillota</taxon>
        <taxon>Bacilli</taxon>
        <taxon>Bacillales</taxon>
        <taxon>Bacillaceae</taxon>
        <taxon>Halobacillus</taxon>
    </lineage>
</organism>